<proteinExistence type="inferred from homology"/>
<keyword evidence="6 8" id="KW-1133">Transmembrane helix</keyword>
<dbReference type="EMBL" id="FRAG01000087">
    <property type="protein sequence ID" value="SHK54846.1"/>
    <property type="molecule type" value="Genomic_DNA"/>
</dbReference>
<protein>
    <submittedName>
        <fullName evidence="9">4-azaleucine resistance probable transporter AzlC</fullName>
    </submittedName>
</protein>
<dbReference type="PANTHER" id="PTHR34979:SF1">
    <property type="entry name" value="INNER MEMBRANE PROTEIN YGAZ"/>
    <property type="match status" value="1"/>
</dbReference>
<reference evidence="9 10" key="1">
    <citation type="submission" date="2016-11" db="EMBL/GenBank/DDBJ databases">
        <authorList>
            <person name="Jaros S."/>
            <person name="Januszkiewicz K."/>
            <person name="Wedrychowicz H."/>
        </authorList>
    </citation>
    <scope>NUCLEOTIDE SEQUENCE [LARGE SCALE GENOMIC DNA]</scope>
    <source>
        <strain evidence="9 10">DSM 15212</strain>
    </source>
</reference>
<evidence type="ECO:0000256" key="6">
    <source>
        <dbReference type="ARBA" id="ARBA00022989"/>
    </source>
</evidence>
<dbReference type="STRING" id="1121301.SAMN02745912_03646"/>
<evidence type="ECO:0000256" key="5">
    <source>
        <dbReference type="ARBA" id="ARBA00022692"/>
    </source>
</evidence>
<keyword evidence="3" id="KW-0813">Transport</keyword>
<sequence>MNKKNFLDSKKLLFRSFIAASPVCIGYLPLGLACGILAAKVGLSPIQIALISIIVFAGSAQFISISMISTQASVFSIIIAVFVINLRHLLLSSTLSKYFDKIKKTKLLLFAHGITDETFAINYNKFKSEDWDYKHAFLVNITAIIAWVFSNTIGGLIGPAITIETELFSYALTAMFIALLSFQLKRSIYWYVAFISGVLSVVFSFIIKSNLNIIIATLIAVTIAYYIDVEGERKKNNNIETIGEE</sequence>
<keyword evidence="7 8" id="KW-0472">Membrane</keyword>
<dbReference type="GO" id="GO:1903785">
    <property type="term" value="P:L-valine transmembrane transport"/>
    <property type="evidence" value="ECO:0007669"/>
    <property type="project" value="TreeGrafter"/>
</dbReference>
<evidence type="ECO:0000313" key="10">
    <source>
        <dbReference type="Proteomes" id="UP000184465"/>
    </source>
</evidence>
<feature type="transmembrane region" description="Helical" evidence="8">
    <location>
        <begin position="167"/>
        <end position="182"/>
    </location>
</feature>
<evidence type="ECO:0000256" key="3">
    <source>
        <dbReference type="ARBA" id="ARBA00022448"/>
    </source>
</evidence>
<accession>A0A1M6TDE6</accession>
<keyword evidence="5 8" id="KW-0812">Transmembrane</keyword>
<dbReference type="Proteomes" id="UP000184465">
    <property type="component" value="Unassembled WGS sequence"/>
</dbReference>
<dbReference type="PROSITE" id="PS51257">
    <property type="entry name" value="PROKAR_LIPOPROTEIN"/>
    <property type="match status" value="1"/>
</dbReference>
<comment type="similarity">
    <text evidence="2">Belongs to the AzlC family.</text>
</comment>
<dbReference type="OrthoDB" id="3177005at2"/>
<dbReference type="AlphaFoldDB" id="A0A1M6TDE6"/>
<evidence type="ECO:0000256" key="8">
    <source>
        <dbReference type="SAM" id="Phobius"/>
    </source>
</evidence>
<feature type="transmembrane region" description="Helical" evidence="8">
    <location>
        <begin position="189"/>
        <end position="207"/>
    </location>
</feature>
<evidence type="ECO:0000256" key="7">
    <source>
        <dbReference type="ARBA" id="ARBA00023136"/>
    </source>
</evidence>
<gene>
    <name evidence="9" type="ORF">SAMN02745912_03646</name>
</gene>
<organism evidence="9 10">
    <name type="scientific">Paramaledivibacter caminithermalis (strain DSM 15212 / CIP 107654 / DViRD3)</name>
    <name type="common">Clostridium caminithermale</name>
    <dbReference type="NCBI Taxonomy" id="1121301"/>
    <lineage>
        <taxon>Bacteria</taxon>
        <taxon>Bacillati</taxon>
        <taxon>Bacillota</taxon>
        <taxon>Clostridia</taxon>
        <taxon>Peptostreptococcales</taxon>
        <taxon>Caminicellaceae</taxon>
        <taxon>Paramaledivibacter</taxon>
    </lineage>
</organism>
<feature type="transmembrane region" description="Helical" evidence="8">
    <location>
        <begin position="213"/>
        <end position="229"/>
    </location>
</feature>
<evidence type="ECO:0000256" key="2">
    <source>
        <dbReference type="ARBA" id="ARBA00010735"/>
    </source>
</evidence>
<feature type="transmembrane region" description="Helical" evidence="8">
    <location>
        <begin position="137"/>
        <end position="161"/>
    </location>
</feature>
<keyword evidence="4" id="KW-1003">Cell membrane</keyword>
<feature type="transmembrane region" description="Helical" evidence="8">
    <location>
        <begin position="12"/>
        <end position="39"/>
    </location>
</feature>
<feature type="transmembrane region" description="Helical" evidence="8">
    <location>
        <begin position="74"/>
        <end position="96"/>
    </location>
</feature>
<evidence type="ECO:0000313" key="9">
    <source>
        <dbReference type="EMBL" id="SHK54846.1"/>
    </source>
</evidence>
<dbReference type="GO" id="GO:0005886">
    <property type="term" value="C:plasma membrane"/>
    <property type="evidence" value="ECO:0007669"/>
    <property type="project" value="UniProtKB-SubCell"/>
</dbReference>
<comment type="subcellular location">
    <subcellularLocation>
        <location evidence="1">Cell membrane</location>
        <topology evidence="1">Multi-pass membrane protein</topology>
    </subcellularLocation>
</comment>
<dbReference type="PANTHER" id="PTHR34979">
    <property type="entry name" value="INNER MEMBRANE PROTEIN YGAZ"/>
    <property type="match status" value="1"/>
</dbReference>
<dbReference type="RefSeq" id="WP_084112128.1">
    <property type="nucleotide sequence ID" value="NZ_FRAG01000087.1"/>
</dbReference>
<evidence type="ECO:0000256" key="4">
    <source>
        <dbReference type="ARBA" id="ARBA00022475"/>
    </source>
</evidence>
<name>A0A1M6TDE6_PARC5</name>
<feature type="transmembrane region" description="Helical" evidence="8">
    <location>
        <begin position="46"/>
        <end position="68"/>
    </location>
</feature>
<evidence type="ECO:0000256" key="1">
    <source>
        <dbReference type="ARBA" id="ARBA00004651"/>
    </source>
</evidence>
<dbReference type="Pfam" id="PF03591">
    <property type="entry name" value="AzlC"/>
    <property type="match status" value="1"/>
</dbReference>
<dbReference type="InterPro" id="IPR011606">
    <property type="entry name" value="Brnchd-chn_aa_trnsp_permease"/>
</dbReference>
<keyword evidence="10" id="KW-1185">Reference proteome</keyword>